<proteinExistence type="predicted"/>
<gene>
    <name evidence="3" type="ORF">PUW23_03340</name>
</gene>
<dbReference type="RefSeq" id="WP_274359958.1">
    <property type="nucleotide sequence ID" value="NZ_CP118101.1"/>
</dbReference>
<dbReference type="EMBL" id="CP118101">
    <property type="protein sequence ID" value="WDH84998.1"/>
    <property type="molecule type" value="Genomic_DNA"/>
</dbReference>
<dbReference type="GO" id="GO:0046872">
    <property type="term" value="F:metal ion binding"/>
    <property type="evidence" value="ECO:0007669"/>
    <property type="project" value="UniProtKB-KW"/>
</dbReference>
<name>A0AAX3N701_9BACL</name>
<evidence type="ECO:0000313" key="4">
    <source>
        <dbReference type="Proteomes" id="UP001220962"/>
    </source>
</evidence>
<accession>A0AAX3N701</accession>
<keyword evidence="1" id="KW-0479">Metal-binding</keyword>
<dbReference type="InterPro" id="IPR002762">
    <property type="entry name" value="CbiX-like"/>
</dbReference>
<evidence type="ECO:0000256" key="2">
    <source>
        <dbReference type="ARBA" id="ARBA00023239"/>
    </source>
</evidence>
<evidence type="ECO:0000256" key="1">
    <source>
        <dbReference type="ARBA" id="ARBA00022723"/>
    </source>
</evidence>
<protein>
    <submittedName>
        <fullName evidence="3">CbiX/SirB N-terminal domain-containing protein</fullName>
    </submittedName>
</protein>
<reference evidence="3" key="1">
    <citation type="submission" date="2023-02" db="EMBL/GenBank/DDBJ databases">
        <title>Pathogen: clinical or host-associated sample.</title>
        <authorList>
            <person name="Hergert J."/>
            <person name="Casey R."/>
            <person name="Wagner J."/>
            <person name="Young E.L."/>
            <person name="Oakeson K.F."/>
        </authorList>
    </citation>
    <scope>NUCLEOTIDE SEQUENCE</scope>
    <source>
        <strain evidence="3">2022CK-00830</strain>
    </source>
</reference>
<dbReference type="InterPro" id="IPR050963">
    <property type="entry name" value="Sirohydro_Cobaltochel/CbiX"/>
</dbReference>
<dbReference type="SUPFAM" id="SSF53800">
    <property type="entry name" value="Chelatase"/>
    <property type="match status" value="1"/>
</dbReference>
<dbReference type="Proteomes" id="UP001220962">
    <property type="component" value="Chromosome"/>
</dbReference>
<keyword evidence="2" id="KW-0456">Lyase</keyword>
<dbReference type="PANTHER" id="PTHR33542:SF3">
    <property type="entry name" value="SIROHYDROCHLORIN FERROCHELATASE, CHLOROPLASTIC"/>
    <property type="match status" value="1"/>
</dbReference>
<dbReference type="GO" id="GO:0016829">
    <property type="term" value="F:lyase activity"/>
    <property type="evidence" value="ECO:0007669"/>
    <property type="project" value="UniProtKB-KW"/>
</dbReference>
<dbReference type="Gene3D" id="3.40.50.1400">
    <property type="match status" value="2"/>
</dbReference>
<evidence type="ECO:0000313" key="3">
    <source>
        <dbReference type="EMBL" id="WDH84998.1"/>
    </source>
</evidence>
<organism evidence="3 4">
    <name type="scientific">Paenibacillus urinalis</name>
    <dbReference type="NCBI Taxonomy" id="521520"/>
    <lineage>
        <taxon>Bacteria</taxon>
        <taxon>Bacillati</taxon>
        <taxon>Bacillota</taxon>
        <taxon>Bacilli</taxon>
        <taxon>Bacillales</taxon>
        <taxon>Paenibacillaceae</taxon>
        <taxon>Paenibacillus</taxon>
    </lineage>
</organism>
<dbReference type="Pfam" id="PF01903">
    <property type="entry name" value="CbiX"/>
    <property type="match status" value="2"/>
</dbReference>
<dbReference type="PANTHER" id="PTHR33542">
    <property type="entry name" value="SIROHYDROCHLORIN FERROCHELATASE, CHLOROPLASTIC"/>
    <property type="match status" value="1"/>
</dbReference>
<sequence length="257" mass="28690">MKKPGVLIISHGSKDSGWTELVDHAVMQLSLPDGVPVYASFLENVEGRLIQDGIDELEQNGVTDILAVPLFISAGSTHVDEIEYALGAKPVPEKETDLELFRVKSRIHYGHPLHDDPLLATMIWDKLKPYSQEPSKEVILLIGHGSRHDGFRQRWEQGFSTLASLVKEISGVSEADYALLNPDHIKDKAAGYIEQGYRVLAMPLFLSAGYFTNVEIPKRLDGIDVEYSGDRTLLPHPLLHQWIEEQVDDMLRALAST</sequence>
<dbReference type="AlphaFoldDB" id="A0AAX3N701"/>